<evidence type="ECO:0000256" key="9">
    <source>
        <dbReference type="ARBA" id="ARBA00038929"/>
    </source>
</evidence>
<evidence type="ECO:0000259" key="13">
    <source>
        <dbReference type="Pfam" id="PF00150"/>
    </source>
</evidence>
<keyword evidence="12" id="KW-0812">Transmembrane</keyword>
<evidence type="ECO:0000256" key="5">
    <source>
        <dbReference type="ARBA" id="ARBA00022801"/>
    </source>
</evidence>
<dbReference type="GO" id="GO:0009986">
    <property type="term" value="C:cell surface"/>
    <property type="evidence" value="ECO:0007669"/>
    <property type="project" value="TreeGrafter"/>
</dbReference>
<dbReference type="STRING" id="5288.A0A5C5G0C6"/>
<evidence type="ECO:0000256" key="6">
    <source>
        <dbReference type="ARBA" id="ARBA00023295"/>
    </source>
</evidence>
<evidence type="ECO:0000256" key="10">
    <source>
        <dbReference type="RuleBase" id="RU361153"/>
    </source>
</evidence>
<dbReference type="Gene3D" id="3.20.20.80">
    <property type="entry name" value="Glycosidases"/>
    <property type="match status" value="1"/>
</dbReference>
<dbReference type="SUPFAM" id="SSF51445">
    <property type="entry name" value="(Trans)glycosidases"/>
    <property type="match status" value="1"/>
</dbReference>
<comment type="subcellular location">
    <subcellularLocation>
        <location evidence="1">Secreted</location>
    </subcellularLocation>
</comment>
<keyword evidence="7" id="KW-0961">Cell wall biogenesis/degradation</keyword>
<keyword evidence="5 10" id="KW-0378">Hydrolase</keyword>
<dbReference type="PANTHER" id="PTHR31297:SF1">
    <property type="entry name" value="GLUCAN 1,3-BETA-GLUCOSIDASE I_II-RELATED"/>
    <property type="match status" value="1"/>
</dbReference>
<feature type="domain" description="Glycoside hydrolase family 5" evidence="13">
    <location>
        <begin position="163"/>
        <end position="411"/>
    </location>
</feature>
<protein>
    <recommendedName>
        <fullName evidence="9">glucan 1,3-beta-glucosidase</fullName>
        <ecNumber evidence="9">3.2.1.58</ecNumber>
    </recommendedName>
</protein>
<evidence type="ECO:0000256" key="8">
    <source>
        <dbReference type="ARBA" id="ARBA00036824"/>
    </source>
</evidence>
<evidence type="ECO:0000256" key="1">
    <source>
        <dbReference type="ARBA" id="ARBA00004613"/>
    </source>
</evidence>
<dbReference type="PANTHER" id="PTHR31297">
    <property type="entry name" value="GLUCAN ENDO-1,6-BETA-GLUCOSIDASE B"/>
    <property type="match status" value="1"/>
</dbReference>
<dbReference type="InterPro" id="IPR050386">
    <property type="entry name" value="Glycosyl_hydrolase_5"/>
</dbReference>
<dbReference type="GO" id="GO:0071555">
    <property type="term" value="P:cell wall organization"/>
    <property type="evidence" value="ECO:0007669"/>
    <property type="project" value="UniProtKB-KW"/>
</dbReference>
<dbReference type="InterPro" id="IPR017853">
    <property type="entry name" value="GH"/>
</dbReference>
<comment type="catalytic activity">
    <reaction evidence="8">
        <text>Successive hydrolysis of beta-D-glucose units from the non-reducing ends of (1-&gt;3)-beta-D-glucans, releasing alpha-glucose.</text>
        <dbReference type="EC" id="3.2.1.58"/>
    </reaction>
</comment>
<proteinExistence type="inferred from homology"/>
<evidence type="ECO:0000313" key="14">
    <source>
        <dbReference type="EMBL" id="TNY22580.1"/>
    </source>
</evidence>
<dbReference type="AlphaFoldDB" id="A0A5C5G0C6"/>
<feature type="region of interest" description="Disordered" evidence="11">
    <location>
        <begin position="55"/>
        <end position="79"/>
    </location>
</feature>
<dbReference type="OrthoDB" id="62120at2759"/>
<keyword evidence="3" id="KW-0964">Secreted</keyword>
<comment type="similarity">
    <text evidence="2 10">Belongs to the glycosyl hydrolase 5 (cellulase A) family.</text>
</comment>
<keyword evidence="6 10" id="KW-0326">Glycosidase</keyword>
<reference evidence="14 15" key="1">
    <citation type="submission" date="2019-03" db="EMBL/GenBank/DDBJ databases">
        <title>Rhodosporidium diobovatum UCD-FST 08-225 genome sequencing, assembly, and annotation.</title>
        <authorList>
            <person name="Fakankun I.U."/>
            <person name="Fristensky B."/>
            <person name="Levin D.B."/>
        </authorList>
    </citation>
    <scope>NUCLEOTIDE SEQUENCE [LARGE SCALE GENOMIC DNA]</scope>
    <source>
        <strain evidence="14 15">UCD-FST 08-225</strain>
    </source>
</reference>
<evidence type="ECO:0000256" key="3">
    <source>
        <dbReference type="ARBA" id="ARBA00022525"/>
    </source>
</evidence>
<evidence type="ECO:0000256" key="12">
    <source>
        <dbReference type="SAM" id="Phobius"/>
    </source>
</evidence>
<dbReference type="GO" id="GO:0005576">
    <property type="term" value="C:extracellular region"/>
    <property type="evidence" value="ECO:0007669"/>
    <property type="project" value="UniProtKB-SubCell"/>
</dbReference>
<accession>A0A5C5G0C6</accession>
<dbReference type="Proteomes" id="UP000311382">
    <property type="component" value="Unassembled WGS sequence"/>
</dbReference>
<feature type="region of interest" description="Disordered" evidence="11">
    <location>
        <begin position="241"/>
        <end position="262"/>
    </location>
</feature>
<dbReference type="GO" id="GO:0009251">
    <property type="term" value="P:glucan catabolic process"/>
    <property type="evidence" value="ECO:0007669"/>
    <property type="project" value="TreeGrafter"/>
</dbReference>
<evidence type="ECO:0000313" key="15">
    <source>
        <dbReference type="Proteomes" id="UP000311382"/>
    </source>
</evidence>
<evidence type="ECO:0000256" key="4">
    <source>
        <dbReference type="ARBA" id="ARBA00022729"/>
    </source>
</evidence>
<dbReference type="EC" id="3.2.1.58" evidence="9"/>
<keyword evidence="15" id="KW-1185">Reference proteome</keyword>
<evidence type="ECO:0000256" key="7">
    <source>
        <dbReference type="ARBA" id="ARBA00023316"/>
    </source>
</evidence>
<sequence length="552" mass="59387">MAPQKSRRTLWWIVGAVVAVAVILGAVLGGVLGSRAADDNSNKSNAAVNAAADGAASSSSSSNGSGSRSSGGSSTATSSSAAASATPAGALIDIVDLPAWNWGQNKSIGVCLGSWLILEKWMLPDWFNETVNAVTPGSGATTLDEWGFCQVLGADGCRSALTEHWDNWITEADFDTMVEYGINHVRLPTGFWAWIPTIEGEPFLNDTALYQAQIEKVLGWAYDRGMYVLIDAHGLPGSQNGEQASGHLTKEPSWFGGSADTETPNQIRSDQMVVAMTEFLARTPYRSVVTGLEVINEPRPYTPDQVQQLMNYYERSYQTIQGSAWPVATFLADGYQGLSNWTSFAEAHVTSPPSMVMVDHPYPGNFPPQDNSQDILSQVCSAADRYLNYPIPVCIDEWSLYTGVKDQSFEKTFYEQQLATWAWSAGGMYWSWRLDTSQQDLANGLDYSQYSFSTVLRNNSATIPKPADYNLGATTTDASAQAYLEAVEADLSSSCGAAPDNVAPYATGSVPTWTAEVSARSSAQGQTLTATSTTASTTATARLRKRAVPIAF</sequence>
<evidence type="ECO:0000256" key="2">
    <source>
        <dbReference type="ARBA" id="ARBA00005641"/>
    </source>
</evidence>
<gene>
    <name evidence="14" type="ORF">DMC30DRAFT_361505</name>
</gene>
<evidence type="ECO:0000256" key="11">
    <source>
        <dbReference type="SAM" id="MobiDB-lite"/>
    </source>
</evidence>
<keyword evidence="12" id="KW-0472">Membrane</keyword>
<comment type="caution">
    <text evidence="14">The sequence shown here is derived from an EMBL/GenBank/DDBJ whole genome shotgun (WGS) entry which is preliminary data.</text>
</comment>
<keyword evidence="12" id="KW-1133">Transmembrane helix</keyword>
<feature type="transmembrane region" description="Helical" evidence="12">
    <location>
        <begin position="12"/>
        <end position="33"/>
    </location>
</feature>
<dbReference type="EMBL" id="SOZI01000023">
    <property type="protein sequence ID" value="TNY22580.1"/>
    <property type="molecule type" value="Genomic_DNA"/>
</dbReference>
<dbReference type="GO" id="GO:0004338">
    <property type="term" value="F:glucan exo-1,3-beta-glucosidase activity"/>
    <property type="evidence" value="ECO:0007669"/>
    <property type="project" value="UniProtKB-EC"/>
</dbReference>
<name>A0A5C5G0C6_9BASI</name>
<keyword evidence="4" id="KW-0732">Signal</keyword>
<organism evidence="14 15">
    <name type="scientific">Rhodotorula diobovata</name>
    <dbReference type="NCBI Taxonomy" id="5288"/>
    <lineage>
        <taxon>Eukaryota</taxon>
        <taxon>Fungi</taxon>
        <taxon>Dikarya</taxon>
        <taxon>Basidiomycota</taxon>
        <taxon>Pucciniomycotina</taxon>
        <taxon>Microbotryomycetes</taxon>
        <taxon>Sporidiobolales</taxon>
        <taxon>Sporidiobolaceae</taxon>
        <taxon>Rhodotorula</taxon>
    </lineage>
</organism>
<dbReference type="Pfam" id="PF00150">
    <property type="entry name" value="Cellulase"/>
    <property type="match status" value="1"/>
</dbReference>
<dbReference type="InterPro" id="IPR001547">
    <property type="entry name" value="Glyco_hydro_5"/>
</dbReference>